<evidence type="ECO:0000256" key="1">
    <source>
        <dbReference type="SAM" id="Coils"/>
    </source>
</evidence>
<protein>
    <recommendedName>
        <fullName evidence="5">ATP-binding protein</fullName>
    </recommendedName>
</protein>
<evidence type="ECO:0008006" key="5">
    <source>
        <dbReference type="Google" id="ProtNLM"/>
    </source>
</evidence>
<organism evidence="3 4">
    <name type="scientific">Streptomyces cinereoruber</name>
    <dbReference type="NCBI Taxonomy" id="67260"/>
    <lineage>
        <taxon>Bacteria</taxon>
        <taxon>Bacillati</taxon>
        <taxon>Actinomycetota</taxon>
        <taxon>Actinomycetes</taxon>
        <taxon>Kitasatosporales</taxon>
        <taxon>Streptomycetaceae</taxon>
        <taxon>Streptomyces</taxon>
    </lineage>
</organism>
<evidence type="ECO:0000313" key="3">
    <source>
        <dbReference type="EMBL" id="QEV30937.1"/>
    </source>
</evidence>
<keyword evidence="1" id="KW-0175">Coiled coil</keyword>
<sequence>MSASGDGAVAVGGDAGFILNGHYNTVLMVPGYGGPRTLDDLAAAGRARMVQRWHAVGVPLDVACTFADTAHLGSLPSAMVTSPEGRVVVLEGSFGAGKSLAAERKHQQDITAARTDARAPIPVHLHAKHIQGGVVDAAIRAARPFGDPAARGIALVVDGLDEPGPIRGKELLDQGLSWTASTAGQRWHILFTVRPGLELNDSVRRIMPDLGEDETALLIDRLGGNGSAVGSQPSMVRHVLRRPLFAIIAAGLQRDRSPLPHSPMAFLQALVTRAVRDAEEAKEERAERLLQKLATECASTGGLAAAADVGSPGDVHALLGTRLVVRVGERHLAFALPVLEQYFTGQALLAGGVPADVTQNVELLDRWRYGLAMAVASAGWEAARTVIEPLLRAQPGIAAWVVHEAVPRAVPESEGPWPDMATSLVSQRLQATLEAWQQGLGPAGDLIFFYTRWSGPVTVDARLKGNKLGLHILRRHADHTPELAIPVSHRRAEPHGMRPLAASARPVAADYAAWPWQETLGTVASRLHMLCERRDFDLADCDAYTKERLWLASTGLLRRASRRYAPLQADEAHQALRQSLYSAGRLPVRSSYGHQFSGRQVELLRIDEQLGGGRWADDSGMLHYPYAAPDQEDGPHVHWVWDTYSPSQLRLRTEQVLSAAMEIYTALVDTWFPHLKQVLGLASACPATLVADLYVAPPQDSDSYEPPLMRLSLRPSTGSSVSVHLVPSEDDLYAPAPPLSPGNEPARSPWARPSTPVISEPEIFDDAPAIGYAYAWLHEDLHRLHLTSHGPGRTNSGLP</sequence>
<dbReference type="EMBL" id="CP023693">
    <property type="protein sequence ID" value="QEV30937.1"/>
    <property type="molecule type" value="Genomic_DNA"/>
</dbReference>
<evidence type="ECO:0000313" key="4">
    <source>
        <dbReference type="Proteomes" id="UP000326029"/>
    </source>
</evidence>
<dbReference type="Proteomes" id="UP000326029">
    <property type="component" value="Chromosome"/>
</dbReference>
<evidence type="ECO:0000256" key="2">
    <source>
        <dbReference type="SAM" id="MobiDB-lite"/>
    </source>
</evidence>
<accession>A0ABX6BAC1</accession>
<name>A0ABX6BAC1_9ACTN</name>
<keyword evidence="4" id="KW-1185">Reference proteome</keyword>
<reference evidence="3 4" key="1">
    <citation type="submission" date="2017-09" db="EMBL/GenBank/DDBJ databases">
        <authorList>
            <person name="Lee N."/>
            <person name="Cho B.-K."/>
        </authorList>
    </citation>
    <scope>NUCLEOTIDE SEQUENCE [LARGE SCALE GENOMIC DNA]</scope>
    <source>
        <strain evidence="3 4">ATCC 19740</strain>
    </source>
</reference>
<feature type="coiled-coil region" evidence="1">
    <location>
        <begin position="264"/>
        <end position="296"/>
    </location>
</feature>
<gene>
    <name evidence="3" type="ORF">CP977_00950</name>
</gene>
<feature type="region of interest" description="Disordered" evidence="2">
    <location>
        <begin position="732"/>
        <end position="754"/>
    </location>
</feature>
<proteinExistence type="predicted"/>